<dbReference type="AlphaFoldDB" id="A0A0A8ZME9"/>
<protein>
    <submittedName>
        <fullName evidence="1">Uncharacterized protein</fullName>
    </submittedName>
</protein>
<dbReference type="EMBL" id="GBRH01257331">
    <property type="protein sequence ID" value="JAD40564.1"/>
    <property type="molecule type" value="Transcribed_RNA"/>
</dbReference>
<proteinExistence type="predicted"/>
<reference evidence="1" key="2">
    <citation type="journal article" date="2015" name="Data Brief">
        <title>Shoot transcriptome of the giant reed, Arundo donax.</title>
        <authorList>
            <person name="Barrero R.A."/>
            <person name="Guerrero F.D."/>
            <person name="Moolhuijzen P."/>
            <person name="Goolsby J.A."/>
            <person name="Tidwell J."/>
            <person name="Bellgard S.E."/>
            <person name="Bellgard M.I."/>
        </authorList>
    </citation>
    <scope>NUCLEOTIDE SEQUENCE</scope>
    <source>
        <tissue evidence="1">Shoot tissue taken approximately 20 cm above the soil surface</tissue>
    </source>
</reference>
<accession>A0A0A8ZME9</accession>
<evidence type="ECO:0000313" key="1">
    <source>
        <dbReference type="EMBL" id="JAD40564.1"/>
    </source>
</evidence>
<name>A0A0A8ZME9_ARUDO</name>
<reference evidence="1" key="1">
    <citation type="submission" date="2014-09" db="EMBL/GenBank/DDBJ databases">
        <authorList>
            <person name="Magalhaes I.L.F."/>
            <person name="Oliveira U."/>
            <person name="Santos F.R."/>
            <person name="Vidigal T.H.D.A."/>
            <person name="Brescovit A.D."/>
            <person name="Santos A.J."/>
        </authorList>
    </citation>
    <scope>NUCLEOTIDE SEQUENCE</scope>
    <source>
        <tissue evidence="1">Shoot tissue taken approximately 20 cm above the soil surface</tissue>
    </source>
</reference>
<sequence>MACALDIKAAVWGGDGVVVDCAPRAHGSCCKRHYPSGTPGSGPWSAPPCSLVLRRQ</sequence>
<organism evidence="1">
    <name type="scientific">Arundo donax</name>
    <name type="common">Giant reed</name>
    <name type="synonym">Donax arundinaceus</name>
    <dbReference type="NCBI Taxonomy" id="35708"/>
    <lineage>
        <taxon>Eukaryota</taxon>
        <taxon>Viridiplantae</taxon>
        <taxon>Streptophyta</taxon>
        <taxon>Embryophyta</taxon>
        <taxon>Tracheophyta</taxon>
        <taxon>Spermatophyta</taxon>
        <taxon>Magnoliopsida</taxon>
        <taxon>Liliopsida</taxon>
        <taxon>Poales</taxon>
        <taxon>Poaceae</taxon>
        <taxon>PACMAD clade</taxon>
        <taxon>Arundinoideae</taxon>
        <taxon>Arundineae</taxon>
        <taxon>Arundo</taxon>
    </lineage>
</organism>